<proteinExistence type="predicted"/>
<dbReference type="InterPro" id="IPR011333">
    <property type="entry name" value="SKP1/BTB/POZ_sf"/>
</dbReference>
<dbReference type="PANTHER" id="PTHR46672">
    <property type="entry name" value="OS08G0495500 PROTEIN-RELATED"/>
    <property type="match status" value="1"/>
</dbReference>
<dbReference type="Proteomes" id="UP001642484">
    <property type="component" value="Unassembled WGS sequence"/>
</dbReference>
<sequence>MDQQPVNLIIDPPYLCWHMRTKPKAVHRFTVSSLCLRTSYQLPRLVQLICPTYSCQLIGRKPRNELLNSNWSDELDYLDKALERIARPVGLPAEDGTEGLAAWPWAEQNDGILENWERCLRATCSHDLTLDTADGPVTAHAVILKEASPVIKAMLGSPMKEQETQHVQVKDSPKAGVSLFLETLYTCSTSTEPDYHTVLSALDLAHRWQVHVVVAILTDLLGTMITEESFPPIAEHAATRRKQGRCLVRRCQVNRFWGALWSIESLQIESV</sequence>
<dbReference type="EMBL" id="CAXAMN010025628">
    <property type="protein sequence ID" value="CAK9096604.1"/>
    <property type="molecule type" value="Genomic_DNA"/>
</dbReference>
<evidence type="ECO:0000313" key="2">
    <source>
        <dbReference type="EMBL" id="CAK9096604.1"/>
    </source>
</evidence>
<dbReference type="SMART" id="SM00225">
    <property type="entry name" value="BTB"/>
    <property type="match status" value="1"/>
</dbReference>
<dbReference type="Pfam" id="PF00651">
    <property type="entry name" value="BTB"/>
    <property type="match status" value="1"/>
</dbReference>
<comment type="caution">
    <text evidence="2">The sequence shown here is derived from an EMBL/GenBank/DDBJ whole genome shotgun (WGS) entry which is preliminary data.</text>
</comment>
<dbReference type="PROSITE" id="PS50097">
    <property type="entry name" value="BTB"/>
    <property type="match status" value="1"/>
</dbReference>
<dbReference type="PANTHER" id="PTHR46672:SF8">
    <property type="entry name" value="BTB DOMAIN-CONTAINING PROTEIN"/>
    <property type="match status" value="1"/>
</dbReference>
<feature type="domain" description="BTB" evidence="1">
    <location>
        <begin position="126"/>
        <end position="193"/>
    </location>
</feature>
<dbReference type="InterPro" id="IPR044714">
    <property type="entry name" value="AtSIBP1-like"/>
</dbReference>
<dbReference type="InterPro" id="IPR000210">
    <property type="entry name" value="BTB/POZ_dom"/>
</dbReference>
<keyword evidence="3" id="KW-1185">Reference proteome</keyword>
<dbReference type="Gene3D" id="3.30.710.10">
    <property type="entry name" value="Potassium Channel Kv1.1, Chain A"/>
    <property type="match status" value="1"/>
</dbReference>
<accession>A0ABP0R8S6</accession>
<dbReference type="SUPFAM" id="SSF54695">
    <property type="entry name" value="POZ domain"/>
    <property type="match status" value="1"/>
</dbReference>
<evidence type="ECO:0000259" key="1">
    <source>
        <dbReference type="PROSITE" id="PS50097"/>
    </source>
</evidence>
<dbReference type="CDD" id="cd18186">
    <property type="entry name" value="BTB_POZ_ZBTB_KLHL-like"/>
    <property type="match status" value="1"/>
</dbReference>
<organism evidence="2 3">
    <name type="scientific">Durusdinium trenchii</name>
    <dbReference type="NCBI Taxonomy" id="1381693"/>
    <lineage>
        <taxon>Eukaryota</taxon>
        <taxon>Sar</taxon>
        <taxon>Alveolata</taxon>
        <taxon>Dinophyceae</taxon>
        <taxon>Suessiales</taxon>
        <taxon>Symbiodiniaceae</taxon>
        <taxon>Durusdinium</taxon>
    </lineage>
</organism>
<name>A0ABP0R8S6_9DINO</name>
<evidence type="ECO:0000313" key="3">
    <source>
        <dbReference type="Proteomes" id="UP001642484"/>
    </source>
</evidence>
<reference evidence="2 3" key="1">
    <citation type="submission" date="2024-02" db="EMBL/GenBank/DDBJ databases">
        <authorList>
            <person name="Chen Y."/>
            <person name="Shah S."/>
            <person name="Dougan E. K."/>
            <person name="Thang M."/>
            <person name="Chan C."/>
        </authorList>
    </citation>
    <scope>NUCLEOTIDE SEQUENCE [LARGE SCALE GENOMIC DNA]</scope>
</reference>
<protein>
    <recommendedName>
        <fullName evidence="1">BTB domain-containing protein</fullName>
    </recommendedName>
</protein>
<gene>
    <name evidence="2" type="ORF">CCMP2556_LOCUS45923</name>
</gene>